<comment type="caution">
    <text evidence="1">The sequence shown here is derived from an EMBL/GenBank/DDBJ whole genome shotgun (WGS) entry which is preliminary data.</text>
</comment>
<protein>
    <submittedName>
        <fullName evidence="1">Uncharacterized protein</fullName>
    </submittedName>
</protein>
<keyword evidence="2" id="KW-1185">Reference proteome</keyword>
<dbReference type="AlphaFoldDB" id="A0A8X6W9D3"/>
<organism evidence="1 2">
    <name type="scientific">Trichonephila clavipes</name>
    <name type="common">Golden silk orbweaver</name>
    <name type="synonym">Nephila clavipes</name>
    <dbReference type="NCBI Taxonomy" id="2585209"/>
    <lineage>
        <taxon>Eukaryota</taxon>
        <taxon>Metazoa</taxon>
        <taxon>Ecdysozoa</taxon>
        <taxon>Arthropoda</taxon>
        <taxon>Chelicerata</taxon>
        <taxon>Arachnida</taxon>
        <taxon>Araneae</taxon>
        <taxon>Araneomorphae</taxon>
        <taxon>Entelegynae</taxon>
        <taxon>Araneoidea</taxon>
        <taxon>Nephilidae</taxon>
        <taxon>Trichonephila</taxon>
    </lineage>
</organism>
<proteinExistence type="predicted"/>
<gene>
    <name evidence="1" type="ORF">TNCV_3118551</name>
</gene>
<evidence type="ECO:0000313" key="2">
    <source>
        <dbReference type="Proteomes" id="UP000887159"/>
    </source>
</evidence>
<reference evidence="1" key="1">
    <citation type="submission" date="2020-08" db="EMBL/GenBank/DDBJ databases">
        <title>Multicomponent nature underlies the extraordinary mechanical properties of spider dragline silk.</title>
        <authorList>
            <person name="Kono N."/>
            <person name="Nakamura H."/>
            <person name="Mori M."/>
            <person name="Yoshida Y."/>
            <person name="Ohtoshi R."/>
            <person name="Malay A.D."/>
            <person name="Moran D.A.P."/>
            <person name="Tomita M."/>
            <person name="Numata K."/>
            <person name="Arakawa K."/>
        </authorList>
    </citation>
    <scope>NUCLEOTIDE SEQUENCE</scope>
</reference>
<sequence>MYDGAPTHFSIAVRNHLYATYPGRWIGLFILLFIPCLSSKLPRPPSLGFLLQGLSEIACVLEALAEDLTARIIVASADIATQDLFERIRQSFVLLCRLRYDLT</sequence>
<accession>A0A8X6W9D3</accession>
<evidence type="ECO:0000313" key="1">
    <source>
        <dbReference type="EMBL" id="GFY30695.1"/>
    </source>
</evidence>
<dbReference type="Proteomes" id="UP000887159">
    <property type="component" value="Unassembled WGS sequence"/>
</dbReference>
<name>A0A8X6W9D3_TRICX</name>
<dbReference type="EMBL" id="BMAU01021394">
    <property type="protein sequence ID" value="GFY30695.1"/>
    <property type="molecule type" value="Genomic_DNA"/>
</dbReference>